<dbReference type="InterPro" id="IPR053185">
    <property type="entry name" value="SET_domain_protein"/>
</dbReference>
<dbReference type="PROSITE" id="PS01360">
    <property type="entry name" value="ZF_MYND_1"/>
    <property type="match status" value="1"/>
</dbReference>
<dbReference type="PROSITE" id="PS50280">
    <property type="entry name" value="SET"/>
    <property type="match status" value="1"/>
</dbReference>
<keyword evidence="1" id="KW-0479">Metal-binding</keyword>
<dbReference type="InterPro" id="IPR002893">
    <property type="entry name" value="Znf_MYND"/>
</dbReference>
<organism evidence="7 8">
    <name type="scientific">Plectosphaerella plurivora</name>
    <dbReference type="NCBI Taxonomy" id="936078"/>
    <lineage>
        <taxon>Eukaryota</taxon>
        <taxon>Fungi</taxon>
        <taxon>Dikarya</taxon>
        <taxon>Ascomycota</taxon>
        <taxon>Pezizomycotina</taxon>
        <taxon>Sordariomycetes</taxon>
        <taxon>Hypocreomycetidae</taxon>
        <taxon>Glomerellales</taxon>
        <taxon>Plectosphaerellaceae</taxon>
        <taxon>Plectosphaerella</taxon>
    </lineage>
</organism>
<evidence type="ECO:0000256" key="2">
    <source>
        <dbReference type="ARBA" id="ARBA00022771"/>
    </source>
</evidence>
<dbReference type="Gene3D" id="6.10.140.2220">
    <property type="match status" value="1"/>
</dbReference>
<keyword evidence="8" id="KW-1185">Reference proteome</keyword>
<gene>
    <name evidence="7" type="ORF">F5X68DRAFT_264903</name>
</gene>
<feature type="domain" description="SET" evidence="5">
    <location>
        <begin position="16"/>
        <end position="164"/>
    </location>
</feature>
<evidence type="ECO:0000313" key="8">
    <source>
        <dbReference type="Proteomes" id="UP000770015"/>
    </source>
</evidence>
<evidence type="ECO:0000259" key="5">
    <source>
        <dbReference type="PROSITE" id="PS50280"/>
    </source>
</evidence>
<name>A0A9P8V419_9PEZI</name>
<dbReference type="InterPro" id="IPR001214">
    <property type="entry name" value="SET_dom"/>
</dbReference>
<evidence type="ECO:0000313" key="7">
    <source>
        <dbReference type="EMBL" id="KAH6670874.1"/>
    </source>
</evidence>
<dbReference type="PANTHER" id="PTHR47332:SF2">
    <property type="entry name" value="SET-6"/>
    <property type="match status" value="1"/>
</dbReference>
<dbReference type="GO" id="GO:0008270">
    <property type="term" value="F:zinc ion binding"/>
    <property type="evidence" value="ECO:0007669"/>
    <property type="project" value="UniProtKB-KW"/>
</dbReference>
<dbReference type="Pfam" id="PF01753">
    <property type="entry name" value="zf-MYND"/>
    <property type="match status" value="1"/>
</dbReference>
<dbReference type="OrthoDB" id="4835252at2759"/>
<dbReference type="SUPFAM" id="SSF82199">
    <property type="entry name" value="SET domain"/>
    <property type="match status" value="1"/>
</dbReference>
<keyword evidence="2 4" id="KW-0863">Zinc-finger</keyword>
<sequence length="564" mass="63644">MSTEKMSSDNKASDNPLFELVPIEHKGLGLRATEHITKGTRIMADKALVLFEMVEEEASLADYIGIIGPKLAKLKKKDYDIFMALANIYPNIGKLEHTQAGIARTSSIMLSLNPEKHGIFPNVARINHSCVPNAFYSWNEAIGRLTVHAVKDIKKGEEITIHYHIAVEVSADRQKRHAMVFNFNCKCSACTAPLPALRLRDNLLLVLRKHLDVFDSGKIDELKKDSSKFALRHSRELIEIAKHAGMANTITSDALREAAMVSIFNSDQARAMVFAKRAYEARLILEGTDSVRVKNLAKFAKNPANHPDFGITDAWKSKPQDIPTDLSEEDFEGWLWQVDPKALIWDKAVIRPNLGDFSDNDLFPMFDKLPKVNHFDPEFWRFDAKRQELVAARFWCLLGEIDSVDLTNSLQLIVKDKAGTNFPVSFQTSKLGLELNFSLLQKGNAIAMVGAERRVMQGTKVEGVTQRREDQANVFNMSLDRLMELSNVVKGYSIEDDEGKNKCLGCDKESKELKAHCSKCKMMFFCDRECQIRAWKDKGHKKDCSLLASKEIAGLLCCQWEAFE</sequence>
<protein>
    <recommendedName>
        <fullName evidence="9">Suppressor of anucleate metulae protein B</fullName>
    </recommendedName>
</protein>
<dbReference type="SUPFAM" id="SSF144232">
    <property type="entry name" value="HIT/MYND zinc finger-like"/>
    <property type="match status" value="1"/>
</dbReference>
<dbReference type="AlphaFoldDB" id="A0A9P8V419"/>
<dbReference type="EMBL" id="JAGSXJ010000029">
    <property type="protein sequence ID" value="KAH6670874.1"/>
    <property type="molecule type" value="Genomic_DNA"/>
</dbReference>
<dbReference type="Proteomes" id="UP000770015">
    <property type="component" value="Unassembled WGS sequence"/>
</dbReference>
<evidence type="ECO:0000259" key="6">
    <source>
        <dbReference type="PROSITE" id="PS50865"/>
    </source>
</evidence>
<evidence type="ECO:0008006" key="9">
    <source>
        <dbReference type="Google" id="ProtNLM"/>
    </source>
</evidence>
<proteinExistence type="predicted"/>
<dbReference type="PROSITE" id="PS50865">
    <property type="entry name" value="ZF_MYND_2"/>
    <property type="match status" value="1"/>
</dbReference>
<accession>A0A9P8V419</accession>
<feature type="domain" description="MYND-type" evidence="6">
    <location>
        <begin position="503"/>
        <end position="544"/>
    </location>
</feature>
<dbReference type="InterPro" id="IPR046341">
    <property type="entry name" value="SET_dom_sf"/>
</dbReference>
<dbReference type="CDD" id="cd20071">
    <property type="entry name" value="SET_SMYD"/>
    <property type="match status" value="1"/>
</dbReference>
<evidence type="ECO:0000256" key="1">
    <source>
        <dbReference type="ARBA" id="ARBA00022723"/>
    </source>
</evidence>
<keyword evidence="3" id="KW-0862">Zinc</keyword>
<reference evidence="7" key="1">
    <citation type="journal article" date="2021" name="Nat. Commun.">
        <title>Genetic determinants of endophytism in the Arabidopsis root mycobiome.</title>
        <authorList>
            <person name="Mesny F."/>
            <person name="Miyauchi S."/>
            <person name="Thiergart T."/>
            <person name="Pickel B."/>
            <person name="Atanasova L."/>
            <person name="Karlsson M."/>
            <person name="Huettel B."/>
            <person name="Barry K.W."/>
            <person name="Haridas S."/>
            <person name="Chen C."/>
            <person name="Bauer D."/>
            <person name="Andreopoulos W."/>
            <person name="Pangilinan J."/>
            <person name="LaButti K."/>
            <person name="Riley R."/>
            <person name="Lipzen A."/>
            <person name="Clum A."/>
            <person name="Drula E."/>
            <person name="Henrissat B."/>
            <person name="Kohler A."/>
            <person name="Grigoriev I.V."/>
            <person name="Martin F.M."/>
            <person name="Hacquard S."/>
        </authorList>
    </citation>
    <scope>NUCLEOTIDE SEQUENCE</scope>
    <source>
        <strain evidence="7">MPI-SDFR-AT-0117</strain>
    </source>
</reference>
<dbReference type="Pfam" id="PF00856">
    <property type="entry name" value="SET"/>
    <property type="match status" value="1"/>
</dbReference>
<dbReference type="SMART" id="SM00317">
    <property type="entry name" value="SET"/>
    <property type="match status" value="1"/>
</dbReference>
<evidence type="ECO:0000256" key="4">
    <source>
        <dbReference type="PROSITE-ProRule" id="PRU00134"/>
    </source>
</evidence>
<comment type="caution">
    <text evidence="7">The sequence shown here is derived from an EMBL/GenBank/DDBJ whole genome shotgun (WGS) entry which is preliminary data.</text>
</comment>
<evidence type="ECO:0000256" key="3">
    <source>
        <dbReference type="ARBA" id="ARBA00022833"/>
    </source>
</evidence>
<dbReference type="PANTHER" id="PTHR47332">
    <property type="entry name" value="SET DOMAIN-CONTAINING PROTEIN 5"/>
    <property type="match status" value="1"/>
</dbReference>
<dbReference type="Gene3D" id="2.170.270.10">
    <property type="entry name" value="SET domain"/>
    <property type="match status" value="1"/>
</dbReference>